<dbReference type="PROSITE" id="PS50005">
    <property type="entry name" value="TPR"/>
    <property type="match status" value="2"/>
</dbReference>
<proteinExistence type="predicted"/>
<protein>
    <submittedName>
        <fullName evidence="3">Uncharacterized protein</fullName>
    </submittedName>
</protein>
<feature type="chain" id="PRO_5016246407" evidence="2">
    <location>
        <begin position="22"/>
        <end position="423"/>
    </location>
</feature>
<accession>A0A327P452</accession>
<dbReference type="EMBL" id="QLLK01000009">
    <property type="protein sequence ID" value="RAI87018.1"/>
    <property type="molecule type" value="Genomic_DNA"/>
</dbReference>
<sequence length="423" mass="47406">MKKALLFGILSVFLFSPELFAQSKTELITVDGNQMRAKTSGLAERKAFQPIVILEAGSGESLEVWNSVFEQIAEFSPVLSYDRLGLGKSSDSREKPSVVARVQELEALLTEMKIQPPFILAGNNWGNLLIREFAEDHPTEVEGMIYVDPVLDTENSEQLSAYLSEKGLDGDQLISEYMDYQKLRMTGRSTGNKEEAELFLTMLKDNKLIWSSQAVPEVNSLVILGSRFNTFPMMGSLSANSGEFFNLLIESKKKFLDEYTPIHPEYSVLLSSGSLNSLLLQEPTQIAQSVRQVIYADPNKKIANAAHKLGPEEFDTFITDLYSYLPGSLLTEENINMMGYSLMRFDKYKQAVSLFRKNLENHPNSANVYDSLGEGLMALGRVAEAVPLFQKAVEMGAEPQHRDYELFKKNLIKGEEMLAGMDK</sequence>
<organism evidence="3 4">
    <name type="scientific">Algoriphagus yeomjeoni</name>
    <dbReference type="NCBI Taxonomy" id="291403"/>
    <lineage>
        <taxon>Bacteria</taxon>
        <taxon>Pseudomonadati</taxon>
        <taxon>Bacteroidota</taxon>
        <taxon>Cytophagia</taxon>
        <taxon>Cytophagales</taxon>
        <taxon>Cyclobacteriaceae</taxon>
        <taxon>Algoriphagus</taxon>
    </lineage>
</organism>
<dbReference type="Proteomes" id="UP000249610">
    <property type="component" value="Unassembled WGS sequence"/>
</dbReference>
<comment type="caution">
    <text evidence="3">The sequence shown here is derived from an EMBL/GenBank/DDBJ whole genome shotgun (WGS) entry which is preliminary data.</text>
</comment>
<dbReference type="InterPro" id="IPR029058">
    <property type="entry name" value="AB_hydrolase_fold"/>
</dbReference>
<feature type="repeat" description="TPR" evidence="1">
    <location>
        <begin position="366"/>
        <end position="399"/>
    </location>
</feature>
<keyword evidence="1" id="KW-0802">TPR repeat</keyword>
<dbReference type="InterPro" id="IPR011990">
    <property type="entry name" value="TPR-like_helical_dom_sf"/>
</dbReference>
<dbReference type="SUPFAM" id="SSF48452">
    <property type="entry name" value="TPR-like"/>
    <property type="match status" value="1"/>
</dbReference>
<dbReference type="RefSeq" id="WP_111612454.1">
    <property type="nucleotide sequence ID" value="NZ_QLLK01000009.1"/>
</dbReference>
<dbReference type="Gene3D" id="3.40.50.1820">
    <property type="entry name" value="alpha/beta hydrolase"/>
    <property type="match status" value="1"/>
</dbReference>
<evidence type="ECO:0000256" key="1">
    <source>
        <dbReference type="PROSITE-ProRule" id="PRU00339"/>
    </source>
</evidence>
<keyword evidence="4" id="KW-1185">Reference proteome</keyword>
<feature type="signal peptide" evidence="2">
    <location>
        <begin position="1"/>
        <end position="21"/>
    </location>
</feature>
<evidence type="ECO:0000313" key="3">
    <source>
        <dbReference type="EMBL" id="RAI87018.1"/>
    </source>
</evidence>
<evidence type="ECO:0000256" key="2">
    <source>
        <dbReference type="SAM" id="SignalP"/>
    </source>
</evidence>
<dbReference type="OrthoDB" id="59888at2"/>
<dbReference type="Gene3D" id="1.25.40.10">
    <property type="entry name" value="Tetratricopeptide repeat domain"/>
    <property type="match status" value="1"/>
</dbReference>
<name>A0A327P452_9BACT</name>
<feature type="repeat" description="TPR" evidence="1">
    <location>
        <begin position="332"/>
        <end position="365"/>
    </location>
</feature>
<reference evidence="3 4" key="1">
    <citation type="submission" date="2018-06" db="EMBL/GenBank/DDBJ databases">
        <title>Genomic Encyclopedia of Archaeal and Bacterial Type Strains, Phase II (KMG-II): from individual species to whole genera.</title>
        <authorList>
            <person name="Goeker M."/>
        </authorList>
    </citation>
    <scope>NUCLEOTIDE SEQUENCE [LARGE SCALE GENOMIC DNA]</scope>
    <source>
        <strain evidence="3 4">DSM 23446</strain>
    </source>
</reference>
<evidence type="ECO:0000313" key="4">
    <source>
        <dbReference type="Proteomes" id="UP000249610"/>
    </source>
</evidence>
<dbReference type="AlphaFoldDB" id="A0A327P452"/>
<dbReference type="InterPro" id="IPR019734">
    <property type="entry name" value="TPR_rpt"/>
</dbReference>
<gene>
    <name evidence="3" type="ORF">LV83_03124</name>
</gene>
<keyword evidence="2" id="KW-0732">Signal</keyword>
<dbReference type="SUPFAM" id="SSF53474">
    <property type="entry name" value="alpha/beta-Hydrolases"/>
    <property type="match status" value="1"/>
</dbReference>